<evidence type="ECO:0000313" key="3">
    <source>
        <dbReference type="EMBL" id="MCC2125325.1"/>
    </source>
</evidence>
<dbReference type="GO" id="GO:0008107">
    <property type="term" value="F:galactoside 2-alpha-L-fucosyltransferase activity"/>
    <property type="evidence" value="ECO:0007669"/>
    <property type="project" value="InterPro"/>
</dbReference>
<dbReference type="InterPro" id="IPR002516">
    <property type="entry name" value="Glyco_trans_11"/>
</dbReference>
<dbReference type="RefSeq" id="WP_118770233.1">
    <property type="nucleotide sequence ID" value="NZ_JAJEPS010000002.1"/>
</dbReference>
<dbReference type="PANTHER" id="PTHR11927">
    <property type="entry name" value="GALACTOSIDE 2-L-FUCOSYLTRANSFERASE"/>
    <property type="match status" value="1"/>
</dbReference>
<dbReference type="PANTHER" id="PTHR11927:SF9">
    <property type="entry name" value="L-FUCOSYLTRANSFERASE"/>
    <property type="match status" value="1"/>
</dbReference>
<dbReference type="GO" id="GO:0005975">
    <property type="term" value="P:carbohydrate metabolic process"/>
    <property type="evidence" value="ECO:0007669"/>
    <property type="project" value="InterPro"/>
</dbReference>
<keyword evidence="4" id="KW-1185">Reference proteome</keyword>
<gene>
    <name evidence="3" type="ORF">LKD36_03925</name>
</gene>
<dbReference type="EMBL" id="JAJEPS010000002">
    <property type="protein sequence ID" value="MCC2125325.1"/>
    <property type="molecule type" value="Genomic_DNA"/>
</dbReference>
<reference evidence="3 4" key="1">
    <citation type="submission" date="2021-10" db="EMBL/GenBank/DDBJ databases">
        <title>Anaerobic single-cell dispensing facilitates the cultivation of human gut bacteria.</title>
        <authorList>
            <person name="Afrizal A."/>
        </authorList>
    </citation>
    <scope>NUCLEOTIDE SEQUENCE [LARGE SCALE GENOMIC DNA]</scope>
    <source>
        <strain evidence="3 4">CLA-AA-H276</strain>
    </source>
</reference>
<keyword evidence="1" id="KW-0328">Glycosyltransferase</keyword>
<evidence type="ECO:0000256" key="1">
    <source>
        <dbReference type="ARBA" id="ARBA00022676"/>
    </source>
</evidence>
<proteinExistence type="predicted"/>
<accession>A0AAE3A8X7</accession>
<evidence type="ECO:0000256" key="2">
    <source>
        <dbReference type="ARBA" id="ARBA00022679"/>
    </source>
</evidence>
<name>A0AAE3A8X7_9FIRM</name>
<comment type="caution">
    <text evidence="3">The sequence shown here is derived from an EMBL/GenBank/DDBJ whole genome shotgun (WGS) entry which is preliminary data.</text>
</comment>
<dbReference type="Pfam" id="PF01531">
    <property type="entry name" value="Glyco_transf_11"/>
    <property type="match status" value="1"/>
</dbReference>
<keyword evidence="2" id="KW-0808">Transferase</keyword>
<sequence>MNIIWIDGGLGNQMFQYALALKQQQMGKTVKIDVTKYETHHWHNDFELDRVFGLECPFADLKEIKKFGYRKANRWTEFLRKTPFGKKTIYNHESYSFDSYVLDLDGYYIEGYWQSEQYFSDIEEIVRKTYVFPELEQDWQKELVRSMRETHSVSVHIRRGDYLNYPNLNGICTLDYYKNAMNYFRGRYNGNVCFYIFTNDFEWTKSHFTDADCCFVQGNTGKESYRDMQLMSLCEHNVIANSSFSWWGAWLNANKEKTVIAPERWVNSEEDTSAVVPESWIKMKG</sequence>
<dbReference type="CDD" id="cd11301">
    <property type="entry name" value="Fut1_Fut2_like"/>
    <property type="match status" value="1"/>
</dbReference>
<dbReference type="Proteomes" id="UP001198220">
    <property type="component" value="Unassembled WGS sequence"/>
</dbReference>
<dbReference type="GO" id="GO:0016020">
    <property type="term" value="C:membrane"/>
    <property type="evidence" value="ECO:0007669"/>
    <property type="project" value="InterPro"/>
</dbReference>
<dbReference type="AlphaFoldDB" id="A0AAE3A8X7"/>
<evidence type="ECO:0000313" key="4">
    <source>
        <dbReference type="Proteomes" id="UP001198220"/>
    </source>
</evidence>
<protein>
    <submittedName>
        <fullName evidence="3">Alpha-1,2-fucosyltransferase</fullName>
    </submittedName>
</protein>
<organism evidence="3 4">
    <name type="scientific">Hominiventricola filiformis</name>
    <dbReference type="NCBI Taxonomy" id="2885352"/>
    <lineage>
        <taxon>Bacteria</taxon>
        <taxon>Bacillati</taxon>
        <taxon>Bacillota</taxon>
        <taxon>Clostridia</taxon>
        <taxon>Lachnospirales</taxon>
        <taxon>Lachnospiraceae</taxon>
        <taxon>Hominiventricola</taxon>
    </lineage>
</organism>